<feature type="chain" id="PRO_5025517709" description="Ig-like domain-containing protein" evidence="1">
    <location>
        <begin position="25"/>
        <end position="258"/>
    </location>
</feature>
<name>A0A673B480_9TELE</name>
<dbReference type="SMART" id="SM00409">
    <property type="entry name" value="IG"/>
    <property type="match status" value="1"/>
</dbReference>
<evidence type="ECO:0000259" key="2">
    <source>
        <dbReference type="PROSITE" id="PS50835"/>
    </source>
</evidence>
<dbReference type="GO" id="GO:0005881">
    <property type="term" value="C:cytoplasmic microtubule"/>
    <property type="evidence" value="ECO:0007669"/>
    <property type="project" value="InterPro"/>
</dbReference>
<dbReference type="InterPro" id="IPR036179">
    <property type="entry name" value="Ig-like_dom_sf"/>
</dbReference>
<reference evidence="3" key="1">
    <citation type="submission" date="2019-06" db="EMBL/GenBank/DDBJ databases">
        <authorList>
            <consortium name="Wellcome Sanger Institute Data Sharing"/>
        </authorList>
    </citation>
    <scope>NUCLEOTIDE SEQUENCE [LARGE SCALE GENOMIC DNA]</scope>
</reference>
<proteinExistence type="predicted"/>
<evidence type="ECO:0000313" key="3">
    <source>
        <dbReference type="Ensembl" id="ENSSORP00005037036.1"/>
    </source>
</evidence>
<dbReference type="GO" id="GO:0016020">
    <property type="term" value="C:membrane"/>
    <property type="evidence" value="ECO:0007669"/>
    <property type="project" value="InterPro"/>
</dbReference>
<accession>A0A673B480</accession>
<dbReference type="Pfam" id="PF07686">
    <property type="entry name" value="V-set"/>
    <property type="match status" value="1"/>
</dbReference>
<dbReference type="Proteomes" id="UP000472271">
    <property type="component" value="Chromosome 14"/>
</dbReference>
<dbReference type="GO" id="GO:0009986">
    <property type="term" value="C:cell surface"/>
    <property type="evidence" value="ECO:0007669"/>
    <property type="project" value="TreeGrafter"/>
</dbReference>
<gene>
    <name evidence="3" type="primary">LOC115433204</name>
</gene>
<reference evidence="3" key="2">
    <citation type="submission" date="2025-08" db="UniProtKB">
        <authorList>
            <consortium name="Ensembl"/>
        </authorList>
    </citation>
    <scope>IDENTIFICATION</scope>
</reference>
<evidence type="ECO:0000256" key="1">
    <source>
        <dbReference type="SAM" id="SignalP"/>
    </source>
</evidence>
<dbReference type="InterPro" id="IPR003599">
    <property type="entry name" value="Ig_sub"/>
</dbReference>
<dbReference type="PROSITE" id="PS50835">
    <property type="entry name" value="IG_LIKE"/>
    <property type="match status" value="1"/>
</dbReference>
<dbReference type="PANTHER" id="PTHR44783">
    <property type="entry name" value="CXADR-LIKE MEMBRANE PROTEIN"/>
    <property type="match status" value="1"/>
</dbReference>
<organism evidence="3 4">
    <name type="scientific">Sphaeramia orbicularis</name>
    <name type="common">orbiculate cardinalfish</name>
    <dbReference type="NCBI Taxonomy" id="375764"/>
    <lineage>
        <taxon>Eukaryota</taxon>
        <taxon>Metazoa</taxon>
        <taxon>Chordata</taxon>
        <taxon>Craniata</taxon>
        <taxon>Vertebrata</taxon>
        <taxon>Euteleostomi</taxon>
        <taxon>Actinopterygii</taxon>
        <taxon>Neopterygii</taxon>
        <taxon>Teleostei</taxon>
        <taxon>Neoteleostei</taxon>
        <taxon>Acanthomorphata</taxon>
        <taxon>Gobiaria</taxon>
        <taxon>Kurtiformes</taxon>
        <taxon>Apogonoidei</taxon>
        <taxon>Apogonidae</taxon>
        <taxon>Apogoninae</taxon>
        <taxon>Sphaeramia</taxon>
    </lineage>
</organism>
<keyword evidence="1" id="KW-0732">Signal</keyword>
<feature type="signal peptide" evidence="1">
    <location>
        <begin position="1"/>
        <end position="24"/>
    </location>
</feature>
<dbReference type="Gene3D" id="2.60.40.10">
    <property type="entry name" value="Immunoglobulins"/>
    <property type="match status" value="1"/>
</dbReference>
<protein>
    <recommendedName>
        <fullName evidence="2">Ig-like domain-containing protein</fullName>
    </recommendedName>
</protein>
<dbReference type="InterPro" id="IPR042454">
    <property type="entry name" value="CLMP"/>
</dbReference>
<dbReference type="InterPro" id="IPR013783">
    <property type="entry name" value="Ig-like_fold"/>
</dbReference>
<keyword evidence="4" id="KW-1185">Reference proteome</keyword>
<dbReference type="InterPro" id="IPR013106">
    <property type="entry name" value="Ig_V-set"/>
</dbReference>
<dbReference type="SUPFAM" id="SSF48726">
    <property type="entry name" value="Immunoglobulin"/>
    <property type="match status" value="1"/>
</dbReference>
<sequence length="258" mass="29413">YHTIIYSFIHFLNPLLLGVLTTCAQTEMKRVVGDNATLPCHHQFWVGDDPTLDIEWLSKIRKISPFFFFFHHQIITYFAGRVFDPNEAERGRVAFAGEYLKGDASLLISDLSLTDSGEYSCKVKNGAQYHWSTISLIVLVKPSKPRCWMEGKLLEGGDVKMSCKSADGSDPIHYKWERVLDKGKYVGKLPPLALIGKTSHTWSEYVRVLWVSLFINSVSKILQCFCSRHQFCHVVQVDRDSDQEMVHCLLACFSSLTL</sequence>
<evidence type="ECO:0000313" key="4">
    <source>
        <dbReference type="Proteomes" id="UP000472271"/>
    </source>
</evidence>
<dbReference type="AlphaFoldDB" id="A0A673B480"/>
<dbReference type="InterPro" id="IPR007110">
    <property type="entry name" value="Ig-like_dom"/>
</dbReference>
<dbReference type="Ensembl" id="ENSSORT00005038006.1">
    <property type="protein sequence ID" value="ENSSORP00005037036.1"/>
    <property type="gene ID" value="ENSSORG00005017335.1"/>
</dbReference>
<feature type="domain" description="Ig-like" evidence="2">
    <location>
        <begin position="14"/>
        <end position="135"/>
    </location>
</feature>
<reference evidence="3" key="3">
    <citation type="submission" date="2025-09" db="UniProtKB">
        <authorList>
            <consortium name="Ensembl"/>
        </authorList>
    </citation>
    <scope>IDENTIFICATION</scope>
</reference>
<dbReference type="PANTHER" id="PTHR44783:SF1">
    <property type="entry name" value="CXADR-LIKE MEMBRANE PROTEIN"/>
    <property type="match status" value="1"/>
</dbReference>